<dbReference type="GO" id="GO:0055087">
    <property type="term" value="C:Ski complex"/>
    <property type="evidence" value="ECO:0007669"/>
    <property type="project" value="InterPro"/>
</dbReference>
<keyword evidence="6" id="KW-1185">Reference proteome</keyword>
<organism evidence="5 6">
    <name type="scientific">Serendipita indica (strain DSM 11827)</name>
    <name type="common">Root endophyte fungus</name>
    <name type="synonym">Piriformospora indica</name>
    <dbReference type="NCBI Taxonomy" id="1109443"/>
    <lineage>
        <taxon>Eukaryota</taxon>
        <taxon>Fungi</taxon>
        <taxon>Dikarya</taxon>
        <taxon>Basidiomycota</taxon>
        <taxon>Agaricomycotina</taxon>
        <taxon>Agaricomycetes</taxon>
        <taxon>Sebacinales</taxon>
        <taxon>Serendipitaceae</taxon>
        <taxon>Serendipita</taxon>
    </lineage>
</organism>
<evidence type="ECO:0000313" key="6">
    <source>
        <dbReference type="Proteomes" id="UP000007148"/>
    </source>
</evidence>
<evidence type="ECO:0000256" key="4">
    <source>
        <dbReference type="SAM" id="Coils"/>
    </source>
</evidence>
<dbReference type="SMART" id="SM00028">
    <property type="entry name" value="TPR"/>
    <property type="match status" value="12"/>
</dbReference>
<dbReference type="Pfam" id="PF13432">
    <property type="entry name" value="TPR_16"/>
    <property type="match status" value="3"/>
</dbReference>
<evidence type="ECO:0000313" key="5">
    <source>
        <dbReference type="EMBL" id="CCA70442.1"/>
    </source>
</evidence>
<name>G4TGJ9_SERID</name>
<feature type="repeat" description="TPR" evidence="3">
    <location>
        <begin position="681"/>
        <end position="714"/>
    </location>
</feature>
<dbReference type="FunCoup" id="G4TGJ9">
    <property type="interactions" value="255"/>
</dbReference>
<dbReference type="InterPro" id="IPR019734">
    <property type="entry name" value="TPR_rpt"/>
</dbReference>
<dbReference type="Gene3D" id="1.25.40.10">
    <property type="entry name" value="Tetratricopeptide repeat domain"/>
    <property type="match status" value="4"/>
</dbReference>
<keyword evidence="2 3" id="KW-0802">TPR repeat</keyword>
<evidence type="ECO:0000256" key="3">
    <source>
        <dbReference type="PROSITE-ProRule" id="PRU00339"/>
    </source>
</evidence>
<keyword evidence="4" id="KW-0175">Coiled coil</keyword>
<evidence type="ECO:0000256" key="2">
    <source>
        <dbReference type="ARBA" id="ARBA00022803"/>
    </source>
</evidence>
<dbReference type="OMA" id="CQWELDP"/>
<comment type="caution">
    <text evidence="5">The sequence shown here is derived from an EMBL/GenBank/DDBJ whole genome shotgun (WGS) entry which is preliminary data.</text>
</comment>
<dbReference type="HOGENOM" id="CLU_001688_1_0_1"/>
<feature type="repeat" description="TPR" evidence="3">
    <location>
        <begin position="1186"/>
        <end position="1219"/>
    </location>
</feature>
<dbReference type="Proteomes" id="UP000007148">
    <property type="component" value="Unassembled WGS sequence"/>
</dbReference>
<dbReference type="PANTHER" id="PTHR15704">
    <property type="entry name" value="SUPERKILLER 3 PROTEIN-RELATED"/>
    <property type="match status" value="1"/>
</dbReference>
<evidence type="ECO:0000256" key="1">
    <source>
        <dbReference type="ARBA" id="ARBA00022737"/>
    </source>
</evidence>
<dbReference type="eggNOG" id="KOG1127">
    <property type="taxonomic scope" value="Eukaryota"/>
</dbReference>
<proteinExistence type="predicted"/>
<reference evidence="5 6" key="1">
    <citation type="journal article" date="2011" name="PLoS Pathog.">
        <title>Endophytic Life Strategies Decoded by Genome and Transcriptome Analyses of the Mutualistic Root Symbiont Piriformospora indica.</title>
        <authorList>
            <person name="Zuccaro A."/>
            <person name="Lahrmann U."/>
            <person name="Guldener U."/>
            <person name="Langen G."/>
            <person name="Pfiffi S."/>
            <person name="Biedenkopf D."/>
            <person name="Wong P."/>
            <person name="Samans B."/>
            <person name="Grimm C."/>
            <person name="Basiewicz M."/>
            <person name="Murat C."/>
            <person name="Martin F."/>
            <person name="Kogel K.H."/>
        </authorList>
    </citation>
    <scope>NUCLEOTIDE SEQUENCE [LARGE SCALE GENOMIC DNA]</scope>
    <source>
        <strain evidence="5 6">DSM 11827</strain>
    </source>
</reference>
<dbReference type="STRING" id="1109443.G4TGJ9"/>
<dbReference type="InterPro" id="IPR011990">
    <property type="entry name" value="TPR-like_helical_dom_sf"/>
</dbReference>
<dbReference type="SUPFAM" id="SSF48452">
    <property type="entry name" value="TPR-like"/>
    <property type="match status" value="4"/>
</dbReference>
<feature type="repeat" description="TPR" evidence="3">
    <location>
        <begin position="977"/>
        <end position="1010"/>
    </location>
</feature>
<keyword evidence="1" id="KW-0677">Repeat</keyword>
<accession>G4TGJ9</accession>
<dbReference type="InParanoid" id="G4TGJ9"/>
<protein>
    <submittedName>
        <fullName evidence="5">Related to SKI3-protein involved in exosome mediated 3` to 5` mRNA degradation</fullName>
    </submittedName>
</protein>
<gene>
    <name evidence="5" type="ORF">PIIN_11852</name>
</gene>
<sequence length="1422" mass="158998">MASTKAQLKLARDLIGKKDYRGAHDAAKQVLNYDPSNYNGLVFLGLASLELGDLKASEDAYQAAIRQNEVQPLAWQGIAKLYERRQQWDEFVQTQRKLANLFSTAGDAVKCAEAVSRLIDARRQHASRRDLVEALSLLLEGSPYYAVLSGLPEPDASSPTASTVFDIQVAIHNNLPVLEEIILLTEQSEEETIAQEIQKRRTRLDAPPLAILRELLERLYEDVLNHPRTSDTLRRTTEASLLNRKRERLWSLELNDPTKQQLYKEVADMVAGMVLIKIPNELAWSLYFDMTDVADLHQYKLEDIRALLSILPQSPLAQLWKAWMRSENIPESEDEEDAPEQDNTDPLDVVIDLWQKLPNSILLQRVTAQFHWRSKDYQNAISTSETALRTLGELEKGLGVSLKYTARAINVILACSLVHYYPPKYHTKALRLLDGLLDDDPSQPDCLTARGYIHEQASRWEEAKQDFDGVMRVVDNSSSAWIEAAEESAWCQIQAGDKDKGRKSLEEVIDILDSANDNETAQARAWWRLGRTVWDANSPSSLQEAYKLWITALKRSSTFAPAYTSLGIYYADFADPKDAMRASKCFQKAFELDAREAEAARRLAEGFVEEQEWELAEIVARRTIEGEGAFEGDQSTNVQSRHLTTNTWAWKVAGLVALNKQDYPEAIKAFQVSLRAISEDSVTWLRLGEAYAAAGRHTAGLRALNRARQQAPDDFVCQFQIAEVTRELGDYQASIEMLGEIIKSRPNDLVAHAARCTTRLALARSEQEKGFLERAYRSCVETLEEALVALELEGPSMRVLWKVISDVTFELARRPIDNVDFAKEAINILTKLLVQISEHTQDLDSRLVPIIQLEDHIRDLQDSLEDVQVDLIAAKAAIASSSYCIHLAGNDDAVLSSAYYDLSAHLYEFWAKYGKQLDSDSVHTSATLAEEYIKRAIRLRSNEPLYWTTLGILSVERNPKLSQHAFITAIQCEPKDPALWCNLGMLYIRSLDSQLAQEAFHRAQVLDPDYAMAWVGQAIVAGRNKNLSHCVALLEHAVSLSADMPIPNLEFAYRTFNSLESTSSGEISQSGTVVSAFFSLERCLQRRPNDVSALHLAALISERLNLMSRAAQFARRCATLLEAAYERSEDPETARQYAITQSTLGRILLAENDYTASASCFETVLSLVDAVIEEGSEEEASRRLRANAHLGLGLANLLSGEVETAISNFETGLEEAPVEMKAVRTQLTILLAQTMWMVGSEEARDMAKSLLLDCVSADSKNLQAMVVLGAIATLLNDDTLLEAALSEIISMQPKERRELDRLGTVDTLLVRHHLLQGSLGDAVEIARKAVELDPENEASRLQLCETLLRQSNYPAALQSLRADSESLSTLAAQLRLLAMARIEAEAEDSEKSGGLMQQATHLTPWDSKNWAGLAYIRSKGMQ</sequence>
<dbReference type="InterPro" id="IPR039226">
    <property type="entry name" value="Ski3/TTC37"/>
</dbReference>
<feature type="coiled-coil region" evidence="4">
    <location>
        <begin position="850"/>
        <end position="877"/>
    </location>
</feature>
<dbReference type="PROSITE" id="PS50005">
    <property type="entry name" value="TPR"/>
    <property type="match status" value="3"/>
</dbReference>
<dbReference type="GO" id="GO:0006401">
    <property type="term" value="P:RNA catabolic process"/>
    <property type="evidence" value="ECO:0007669"/>
    <property type="project" value="InterPro"/>
</dbReference>
<dbReference type="OrthoDB" id="421075at2759"/>
<dbReference type="EMBL" id="CAFZ01000083">
    <property type="protein sequence ID" value="CCA70442.1"/>
    <property type="molecule type" value="Genomic_DNA"/>
</dbReference>
<dbReference type="PANTHER" id="PTHR15704:SF7">
    <property type="entry name" value="SUPERKILLER COMPLEX PROTEIN 3"/>
    <property type="match status" value="1"/>
</dbReference>